<evidence type="ECO:0000256" key="5">
    <source>
        <dbReference type="ARBA" id="ARBA00023136"/>
    </source>
</evidence>
<proteinExistence type="inferred from homology"/>
<evidence type="ECO:0000256" key="6">
    <source>
        <dbReference type="SAM" id="MobiDB-lite"/>
    </source>
</evidence>
<dbReference type="InterPro" id="IPR000620">
    <property type="entry name" value="EamA_dom"/>
</dbReference>
<feature type="domain" description="EamA" evidence="8">
    <location>
        <begin position="10"/>
        <end position="144"/>
    </location>
</feature>
<name>A0A1C2ITQ7_ACITH</name>
<keyword evidence="3 7" id="KW-0812">Transmembrane</keyword>
<comment type="subcellular location">
    <subcellularLocation>
        <location evidence="1">Membrane</location>
        <topology evidence="1">Multi-pass membrane protein</topology>
    </subcellularLocation>
</comment>
<keyword evidence="4 7" id="KW-1133">Transmembrane helix</keyword>
<keyword evidence="5 7" id="KW-0472">Membrane</keyword>
<dbReference type="GO" id="GO:0016020">
    <property type="term" value="C:membrane"/>
    <property type="evidence" value="ECO:0007669"/>
    <property type="project" value="UniProtKB-SubCell"/>
</dbReference>
<comment type="similarity">
    <text evidence="2">Belongs to the EamA transporter family.</text>
</comment>
<feature type="transmembrane region" description="Helical" evidence="7">
    <location>
        <begin position="218"/>
        <end position="238"/>
    </location>
</feature>
<evidence type="ECO:0000313" key="11">
    <source>
        <dbReference type="Proteomes" id="UP000094893"/>
    </source>
</evidence>
<protein>
    <recommendedName>
        <fullName evidence="8">EamA domain-containing protein</fullName>
    </recommendedName>
</protein>
<evidence type="ECO:0000256" key="1">
    <source>
        <dbReference type="ARBA" id="ARBA00004141"/>
    </source>
</evidence>
<feature type="transmembrane region" description="Helical" evidence="7">
    <location>
        <begin position="39"/>
        <end position="59"/>
    </location>
</feature>
<evidence type="ECO:0000259" key="8">
    <source>
        <dbReference type="Pfam" id="PF00892"/>
    </source>
</evidence>
<feature type="transmembrane region" description="Helical" evidence="7">
    <location>
        <begin position="128"/>
        <end position="148"/>
    </location>
</feature>
<dbReference type="eggNOG" id="COG0803">
    <property type="taxonomic scope" value="Bacteria"/>
</dbReference>
<gene>
    <name evidence="10" type="ORF">A6M23_04970</name>
    <name evidence="9" type="ORF">A6P07_08105</name>
</gene>
<dbReference type="RefSeq" id="WP_065957733.1">
    <property type="nucleotide sequence ID" value="NZ_LWRY01000031.1"/>
</dbReference>
<evidence type="ECO:0000313" key="9">
    <source>
        <dbReference type="EMBL" id="OCX73591.1"/>
    </source>
</evidence>
<dbReference type="InterPro" id="IPR050638">
    <property type="entry name" value="AA-Vitamin_Transporters"/>
</dbReference>
<feature type="compositionally biased region" description="Basic and acidic residues" evidence="6">
    <location>
        <begin position="335"/>
        <end position="354"/>
    </location>
</feature>
<dbReference type="EMBL" id="LWRY01000031">
    <property type="protein sequence ID" value="OCX74781.1"/>
    <property type="molecule type" value="Genomic_DNA"/>
</dbReference>
<dbReference type="EMBL" id="LWSA01000100">
    <property type="protein sequence ID" value="OCX73591.1"/>
    <property type="molecule type" value="Genomic_DNA"/>
</dbReference>
<feature type="region of interest" description="Disordered" evidence="6">
    <location>
        <begin position="325"/>
        <end position="354"/>
    </location>
</feature>
<sequence length="354" mass="38541">MNMIQKLIRPGIPAATFSALLFGASTPLAKILLASVSPWMLAALLYLGSGLGLSVYRLLRRSPRVHLSRADTFWFGASVLAGGIIAPVLFMFGLRGAAASNASLLLNAESVFTTLLAWWVFKENFDRRIAWGMFAIVLGMVLLSWPGAGILQFHIQQLWPAAAIIAACFAWGVDNNLTRKVSLTDSSWIAANKGWVAGSVNLLLALWLGSTIPALPDAIAAMILGFFAYGVSLALFVVGLRHLGSARTGAYFSSAPFFGAILSVIILGTPVTPLLLIAAALMAWGIWMHLDERHDHVHSHEAMDHAHMHIHDVHHQHAHAFPVAPGTRHAHPHHHEPLTHSHPHVPDMHHLHKH</sequence>
<dbReference type="OrthoDB" id="9794287at2"/>
<feature type="transmembrane region" description="Helical" evidence="7">
    <location>
        <begin position="71"/>
        <end position="92"/>
    </location>
</feature>
<evidence type="ECO:0000256" key="7">
    <source>
        <dbReference type="SAM" id="Phobius"/>
    </source>
</evidence>
<evidence type="ECO:0000313" key="12">
    <source>
        <dbReference type="Proteomes" id="UP000095008"/>
    </source>
</evidence>
<reference evidence="9 11" key="1">
    <citation type="journal article" date="2016" name="Int. J. Mol. Sci.">
        <title>Comparative genomics of the extreme acidophile Acidithiobacillus thiooxidans reveals intraspecific divergence and niche adaptation.</title>
        <authorList>
            <person name="Zhang X."/>
            <person name="Feng X."/>
            <person name="Tao J."/>
            <person name="Ma L."/>
            <person name="Xiao Y."/>
            <person name="Liang Y."/>
            <person name="Liu X."/>
            <person name="Yin H."/>
        </authorList>
    </citation>
    <scope>NUCLEOTIDE SEQUENCE [LARGE SCALE GENOMIC DNA]</scope>
    <source>
        <strain evidence="9 11">A02</strain>
        <strain evidence="10">DXS-W</strain>
    </source>
</reference>
<dbReference type="InterPro" id="IPR037185">
    <property type="entry name" value="EmrE-like"/>
</dbReference>
<dbReference type="Proteomes" id="UP000095008">
    <property type="component" value="Unassembled WGS sequence"/>
</dbReference>
<dbReference type="PANTHER" id="PTHR32322">
    <property type="entry name" value="INNER MEMBRANE TRANSPORTER"/>
    <property type="match status" value="1"/>
</dbReference>
<organism evidence="9 11">
    <name type="scientific">Acidithiobacillus thiooxidans</name>
    <name type="common">Thiobacillus thiooxidans</name>
    <dbReference type="NCBI Taxonomy" id="930"/>
    <lineage>
        <taxon>Bacteria</taxon>
        <taxon>Pseudomonadati</taxon>
        <taxon>Pseudomonadota</taxon>
        <taxon>Acidithiobacillia</taxon>
        <taxon>Acidithiobacillales</taxon>
        <taxon>Acidithiobacillaceae</taxon>
        <taxon>Acidithiobacillus</taxon>
    </lineage>
</organism>
<dbReference type="eggNOG" id="COG0697">
    <property type="taxonomic scope" value="Bacteria"/>
</dbReference>
<accession>A0A1C2ITQ7</accession>
<dbReference type="AlphaFoldDB" id="A0A1C2ITQ7"/>
<comment type="caution">
    <text evidence="9">The sequence shown here is derived from an EMBL/GenBank/DDBJ whole genome shotgun (WGS) entry which is preliminary data.</text>
</comment>
<dbReference type="Pfam" id="PF00892">
    <property type="entry name" value="EamA"/>
    <property type="match status" value="2"/>
</dbReference>
<feature type="transmembrane region" description="Helical" evidence="7">
    <location>
        <begin position="194"/>
        <end position="212"/>
    </location>
</feature>
<dbReference type="SUPFAM" id="SSF103481">
    <property type="entry name" value="Multidrug resistance efflux transporter EmrE"/>
    <property type="match status" value="2"/>
</dbReference>
<feature type="transmembrane region" description="Helical" evidence="7">
    <location>
        <begin position="104"/>
        <end position="121"/>
    </location>
</feature>
<feature type="transmembrane region" description="Helical" evidence="7">
    <location>
        <begin position="154"/>
        <end position="173"/>
    </location>
</feature>
<evidence type="ECO:0000313" key="10">
    <source>
        <dbReference type="EMBL" id="OCX74781.1"/>
    </source>
</evidence>
<evidence type="ECO:0000256" key="2">
    <source>
        <dbReference type="ARBA" id="ARBA00007362"/>
    </source>
</evidence>
<evidence type="ECO:0000256" key="4">
    <source>
        <dbReference type="ARBA" id="ARBA00022989"/>
    </source>
</evidence>
<dbReference type="PANTHER" id="PTHR32322:SF2">
    <property type="entry name" value="EAMA DOMAIN-CONTAINING PROTEIN"/>
    <property type="match status" value="1"/>
</dbReference>
<keyword evidence="12" id="KW-1185">Reference proteome</keyword>
<feature type="domain" description="EamA" evidence="8">
    <location>
        <begin position="161"/>
        <end position="288"/>
    </location>
</feature>
<dbReference type="Proteomes" id="UP000094893">
    <property type="component" value="Unassembled WGS sequence"/>
</dbReference>
<evidence type="ECO:0000256" key="3">
    <source>
        <dbReference type="ARBA" id="ARBA00022692"/>
    </source>
</evidence>